<reference evidence="1" key="1">
    <citation type="submission" date="2018-04" db="EMBL/GenBank/DDBJ databases">
        <title>Whole genome sequencing of Hypsizygus marmoreus.</title>
        <authorList>
            <person name="Choi I.-G."/>
            <person name="Min B."/>
            <person name="Kim J.-G."/>
            <person name="Kim S."/>
            <person name="Oh Y.-L."/>
            <person name="Kong W.-S."/>
            <person name="Park H."/>
            <person name="Jeong J."/>
            <person name="Song E.-S."/>
        </authorList>
    </citation>
    <scope>NUCLEOTIDE SEQUENCE [LARGE SCALE GENOMIC DNA]</scope>
    <source>
        <strain evidence="1">51987-8</strain>
    </source>
</reference>
<evidence type="ECO:0000313" key="2">
    <source>
        <dbReference type="Proteomes" id="UP000076154"/>
    </source>
</evidence>
<proteinExistence type="predicted"/>
<sequence length="67" mass="7502">MGPFHTFPSLVTVVPASTHLAYPALVFTSTRLDQWAAMAHSNYYDHSLLPNLEYLNNSQSIFLSCSQ</sequence>
<protein>
    <submittedName>
        <fullName evidence="1">Uncharacterized protein</fullName>
    </submittedName>
</protein>
<dbReference type="Proteomes" id="UP000076154">
    <property type="component" value="Unassembled WGS sequence"/>
</dbReference>
<name>A0A369JS07_HYPMA</name>
<accession>A0A369JS07</accession>
<dbReference type="EMBL" id="LUEZ02000042">
    <property type="protein sequence ID" value="RDB24598.1"/>
    <property type="molecule type" value="Genomic_DNA"/>
</dbReference>
<evidence type="ECO:0000313" key="1">
    <source>
        <dbReference type="EMBL" id="RDB24598.1"/>
    </source>
</evidence>
<organism evidence="1 2">
    <name type="scientific">Hypsizygus marmoreus</name>
    <name type="common">White beech mushroom</name>
    <name type="synonym">Agaricus marmoreus</name>
    <dbReference type="NCBI Taxonomy" id="39966"/>
    <lineage>
        <taxon>Eukaryota</taxon>
        <taxon>Fungi</taxon>
        <taxon>Dikarya</taxon>
        <taxon>Basidiomycota</taxon>
        <taxon>Agaricomycotina</taxon>
        <taxon>Agaricomycetes</taxon>
        <taxon>Agaricomycetidae</taxon>
        <taxon>Agaricales</taxon>
        <taxon>Tricholomatineae</taxon>
        <taxon>Lyophyllaceae</taxon>
        <taxon>Hypsizygus</taxon>
    </lineage>
</organism>
<keyword evidence="2" id="KW-1185">Reference proteome</keyword>
<comment type="caution">
    <text evidence="1">The sequence shown here is derived from an EMBL/GenBank/DDBJ whole genome shotgun (WGS) entry which is preliminary data.</text>
</comment>
<dbReference type="InParanoid" id="A0A369JS07"/>
<dbReference type="AlphaFoldDB" id="A0A369JS07"/>
<gene>
    <name evidence="1" type="ORF">Hypma_008232</name>
</gene>